<dbReference type="EMBL" id="NIDE01000010">
    <property type="protein sequence ID" value="OWK39420.1"/>
    <property type="molecule type" value="Genomic_DNA"/>
</dbReference>
<evidence type="ECO:0000313" key="1">
    <source>
        <dbReference type="EMBL" id="OWK39420.1"/>
    </source>
</evidence>
<keyword evidence="2" id="KW-1185">Reference proteome</keyword>
<name>A0A225DCY1_9BACT</name>
<protein>
    <submittedName>
        <fullName evidence="1">Uncharacterized protein</fullName>
    </submittedName>
</protein>
<evidence type="ECO:0000313" key="2">
    <source>
        <dbReference type="Proteomes" id="UP000214646"/>
    </source>
</evidence>
<dbReference type="AlphaFoldDB" id="A0A225DCY1"/>
<sequence length="37" mass="4400">MGELVQEAIEFGFETEEFLFVHEQRRKRGKMSPDNTL</sequence>
<gene>
    <name evidence="1" type="ORF">FRUB_05983</name>
</gene>
<comment type="caution">
    <text evidence="1">The sequence shown here is derived from an EMBL/GenBank/DDBJ whole genome shotgun (WGS) entry which is preliminary data.</text>
</comment>
<proteinExistence type="predicted"/>
<organism evidence="1 2">
    <name type="scientific">Fimbriiglobus ruber</name>
    <dbReference type="NCBI Taxonomy" id="1908690"/>
    <lineage>
        <taxon>Bacteria</taxon>
        <taxon>Pseudomonadati</taxon>
        <taxon>Planctomycetota</taxon>
        <taxon>Planctomycetia</taxon>
        <taxon>Gemmatales</taxon>
        <taxon>Gemmataceae</taxon>
        <taxon>Fimbriiglobus</taxon>
    </lineage>
</organism>
<accession>A0A225DCY1</accession>
<dbReference type="Proteomes" id="UP000214646">
    <property type="component" value="Unassembled WGS sequence"/>
</dbReference>
<reference evidence="2" key="1">
    <citation type="submission" date="2017-06" db="EMBL/GenBank/DDBJ databases">
        <title>Genome analysis of Fimbriiglobus ruber SP5, the first member of the order Planctomycetales with confirmed chitinolytic capability.</title>
        <authorList>
            <person name="Ravin N.V."/>
            <person name="Rakitin A.L."/>
            <person name="Ivanova A.A."/>
            <person name="Beletsky A.V."/>
            <person name="Kulichevskaya I.S."/>
            <person name="Mardanov A.V."/>
            <person name="Dedysh S.N."/>
        </authorList>
    </citation>
    <scope>NUCLEOTIDE SEQUENCE [LARGE SCALE GENOMIC DNA]</scope>
    <source>
        <strain evidence="2">SP5</strain>
    </source>
</reference>